<dbReference type="AlphaFoldDB" id="A0A1H7BWP5"/>
<keyword evidence="2" id="KW-0812">Transmembrane</keyword>
<feature type="region of interest" description="Disordered" evidence="1">
    <location>
        <begin position="253"/>
        <end position="274"/>
    </location>
</feature>
<proteinExistence type="predicted"/>
<evidence type="ECO:0000313" key="5">
    <source>
        <dbReference type="Proteomes" id="UP000198707"/>
    </source>
</evidence>
<dbReference type="InterPro" id="IPR022435">
    <property type="entry name" value="Surface-anchored_actinobac"/>
</dbReference>
<evidence type="ECO:0000313" key="4">
    <source>
        <dbReference type="EMBL" id="SEJ80747.1"/>
    </source>
</evidence>
<accession>A0A1H7BWP5</accession>
<organism evidence="4 5">
    <name type="scientific">Micromonospora phaseoli</name>
    <dbReference type="NCBI Taxonomy" id="1144548"/>
    <lineage>
        <taxon>Bacteria</taxon>
        <taxon>Bacillati</taxon>
        <taxon>Actinomycetota</taxon>
        <taxon>Actinomycetes</taxon>
        <taxon>Micromonosporales</taxon>
        <taxon>Micromonosporaceae</taxon>
        <taxon>Micromonospora</taxon>
    </lineage>
</organism>
<gene>
    <name evidence="4" type="ORF">SAMN05443287_10812</name>
</gene>
<evidence type="ECO:0000256" key="2">
    <source>
        <dbReference type="SAM" id="Phobius"/>
    </source>
</evidence>
<keyword evidence="2" id="KW-1133">Transmembrane helix</keyword>
<protein>
    <submittedName>
        <fullName evidence="4">Surface-anchored protein</fullName>
    </submittedName>
</protein>
<dbReference type="NCBIfam" id="TIGR03769">
    <property type="entry name" value="P_ac_wall_RPT"/>
    <property type="match status" value="1"/>
</dbReference>
<dbReference type="Proteomes" id="UP000198707">
    <property type="component" value="Unassembled WGS sequence"/>
</dbReference>
<keyword evidence="2" id="KW-0472">Membrane</keyword>
<dbReference type="NCBIfam" id="NF038134">
    <property type="entry name" value="choice_anch_M"/>
    <property type="match status" value="1"/>
</dbReference>
<keyword evidence="3" id="KW-0732">Signal</keyword>
<feature type="transmembrane region" description="Helical" evidence="2">
    <location>
        <begin position="281"/>
        <end position="302"/>
    </location>
</feature>
<name>A0A1H7BWP5_9ACTN</name>
<reference evidence="5" key="1">
    <citation type="submission" date="2016-10" db="EMBL/GenBank/DDBJ databases">
        <authorList>
            <person name="Varghese N."/>
            <person name="Submissions S."/>
        </authorList>
    </citation>
    <scope>NUCLEOTIDE SEQUENCE [LARGE SCALE GENOMIC DNA]</scope>
    <source>
        <strain evidence="5">CGMCC 4.7038</strain>
    </source>
</reference>
<dbReference type="EMBL" id="FNYV01000008">
    <property type="protein sequence ID" value="SEJ80747.1"/>
    <property type="molecule type" value="Genomic_DNA"/>
</dbReference>
<evidence type="ECO:0000256" key="1">
    <source>
        <dbReference type="SAM" id="MobiDB-lite"/>
    </source>
</evidence>
<sequence length="321" mass="33173">MRVLRLMTVIPMLVLLGPAGAAAQAGVARVGVAQAGQPASPDPALSQSIAPDQPVAAGPAELSAGHVDIGPRYVDGQWTLLIHDDAAEPVWRDPDRTVLRVTEAAVQTVPDDPAYGFLGVSAGAPVYVVPQVQQADVVWVGWNTQDPQVMQTIDRGVTLELAGVEGPGTVTMYVQAGTFSAPQVLWRSTEPPGQSMWVEVNTHTHANWVFTEPGVYLVAVRASADLISGEQVSAVRHLRFAVGGAATTDAALAAQPRPVEATSAAAETGDDAGSAGGPSGWLVAGLAVAATGLAVALVVVLLRGRAARRRAEQERSTGAAR</sequence>
<keyword evidence="5" id="KW-1185">Reference proteome</keyword>
<evidence type="ECO:0000256" key="3">
    <source>
        <dbReference type="SAM" id="SignalP"/>
    </source>
</evidence>
<dbReference type="STRING" id="1144548.SAMN05443287_10812"/>
<feature type="chain" id="PRO_5011553673" evidence="3">
    <location>
        <begin position="22"/>
        <end position="321"/>
    </location>
</feature>
<feature type="signal peptide" evidence="3">
    <location>
        <begin position="1"/>
        <end position="21"/>
    </location>
</feature>